<comment type="subcellular location">
    <subcellularLocation>
        <location evidence="1">Cell membrane</location>
        <topology evidence="1">Multi-pass membrane protein</topology>
    </subcellularLocation>
</comment>
<dbReference type="InterPro" id="IPR018113">
    <property type="entry name" value="PTrfase_EIIB_Cys"/>
</dbReference>
<dbReference type="GO" id="GO:0103111">
    <property type="term" value="F:protein-N(pi)-phosphohistidine--N-acetyl-D-glucosamine phosphotransferase activity"/>
    <property type="evidence" value="ECO:0007669"/>
    <property type="project" value="UniProtKB-EC"/>
</dbReference>
<evidence type="ECO:0000256" key="12">
    <source>
        <dbReference type="SAM" id="Phobius"/>
    </source>
</evidence>
<keyword evidence="4" id="KW-0762">Sugar transport</keyword>
<feature type="transmembrane region" description="Helical" evidence="12">
    <location>
        <begin position="374"/>
        <end position="394"/>
    </location>
</feature>
<evidence type="ECO:0000256" key="1">
    <source>
        <dbReference type="ARBA" id="ARBA00004651"/>
    </source>
</evidence>
<keyword evidence="2" id="KW-0813">Transport</keyword>
<dbReference type="InterPro" id="IPR003352">
    <property type="entry name" value="PTS_EIIC"/>
</dbReference>
<dbReference type="Gene3D" id="3.30.1360.60">
    <property type="entry name" value="Glucose permease domain IIB"/>
    <property type="match status" value="1"/>
</dbReference>
<protein>
    <submittedName>
        <fullName evidence="15">N-acetylglucosamine-specific PTS transporter subunit IIBC</fullName>
        <ecNumber evidence="15">2.7.1.193</ecNumber>
    </submittedName>
</protein>
<feature type="transmembrane region" description="Helical" evidence="12">
    <location>
        <begin position="320"/>
        <end position="342"/>
    </location>
</feature>
<dbReference type="InterPro" id="IPR036878">
    <property type="entry name" value="Glu_permease_IIB"/>
</dbReference>
<evidence type="ECO:0000256" key="3">
    <source>
        <dbReference type="ARBA" id="ARBA00022475"/>
    </source>
</evidence>
<evidence type="ECO:0000313" key="15">
    <source>
        <dbReference type="EMBL" id="MCX8304819.1"/>
    </source>
</evidence>
<dbReference type="CDD" id="cd00212">
    <property type="entry name" value="PTS_IIB_glc"/>
    <property type="match status" value="1"/>
</dbReference>
<feature type="domain" description="PTS EIIB type-1" evidence="13">
    <location>
        <begin position="418"/>
        <end position="496"/>
    </location>
</feature>
<keyword evidence="10 12" id="KW-0472">Membrane</keyword>
<dbReference type="PROSITE" id="PS51103">
    <property type="entry name" value="PTS_EIIC_TYPE_1"/>
    <property type="match status" value="1"/>
</dbReference>
<feature type="active site" description="Phosphocysteine intermediate; for EIIB activity" evidence="11">
    <location>
        <position position="440"/>
    </location>
</feature>
<dbReference type="InterPro" id="IPR001996">
    <property type="entry name" value="PTS_IIB_1"/>
</dbReference>
<evidence type="ECO:0000256" key="11">
    <source>
        <dbReference type="PROSITE-ProRule" id="PRU00421"/>
    </source>
</evidence>
<dbReference type="EC" id="2.7.1.193" evidence="15"/>
<feature type="domain" description="PTS EIIC type-1" evidence="14">
    <location>
        <begin position="1"/>
        <end position="406"/>
    </location>
</feature>
<keyword evidence="7 12" id="KW-0812">Transmembrane</keyword>
<keyword evidence="5 15" id="KW-0808">Transferase</keyword>
<dbReference type="InterPro" id="IPR050429">
    <property type="entry name" value="PTS_Glucose_EIICBA"/>
</dbReference>
<dbReference type="PROSITE" id="PS51098">
    <property type="entry name" value="PTS_EIIB_TYPE_1"/>
    <property type="match status" value="1"/>
</dbReference>
<evidence type="ECO:0000256" key="10">
    <source>
        <dbReference type="ARBA" id="ARBA00023136"/>
    </source>
</evidence>
<proteinExistence type="predicted"/>
<gene>
    <name evidence="15" type="primary">nagE</name>
    <name evidence="15" type="ORF">OTG14_17870</name>
</gene>
<dbReference type="SUPFAM" id="SSF55604">
    <property type="entry name" value="Glucose permease domain IIB"/>
    <property type="match status" value="1"/>
</dbReference>
<dbReference type="NCBIfam" id="TIGR01998">
    <property type="entry name" value="PTS-II-BC-nag"/>
    <property type="match status" value="1"/>
</dbReference>
<dbReference type="Pfam" id="PF02378">
    <property type="entry name" value="PTS_EIIC"/>
    <property type="match status" value="1"/>
</dbReference>
<dbReference type="EMBL" id="JAPMLV010000004">
    <property type="protein sequence ID" value="MCX8304819.1"/>
    <property type="molecule type" value="Genomic_DNA"/>
</dbReference>
<feature type="transmembrane region" description="Helical" evidence="12">
    <location>
        <begin position="270"/>
        <end position="289"/>
    </location>
</feature>
<comment type="caution">
    <text evidence="15">The sequence shown here is derived from an EMBL/GenBank/DDBJ whole genome shotgun (WGS) entry which is preliminary data.</text>
</comment>
<evidence type="ECO:0000256" key="7">
    <source>
        <dbReference type="ARBA" id="ARBA00022692"/>
    </source>
</evidence>
<keyword evidence="6" id="KW-0598">Phosphotransferase system</keyword>
<evidence type="ECO:0000259" key="14">
    <source>
        <dbReference type="PROSITE" id="PS51103"/>
    </source>
</evidence>
<evidence type="ECO:0000313" key="16">
    <source>
        <dbReference type="Proteomes" id="UP001163211"/>
    </source>
</evidence>
<organism evidence="15 16">
    <name type="scientific">Enterobacter pseudoroggenkampii</name>
    <dbReference type="NCBI Taxonomy" id="2996112"/>
    <lineage>
        <taxon>Bacteria</taxon>
        <taxon>Pseudomonadati</taxon>
        <taxon>Pseudomonadota</taxon>
        <taxon>Gammaproteobacteria</taxon>
        <taxon>Enterobacterales</taxon>
        <taxon>Enterobacteriaceae</taxon>
        <taxon>Enterobacter</taxon>
    </lineage>
</organism>
<dbReference type="NCBIfam" id="TIGR00826">
    <property type="entry name" value="EIIB_glc"/>
    <property type="match status" value="1"/>
</dbReference>
<dbReference type="InterPro" id="IPR013013">
    <property type="entry name" value="PTS_EIIC_1"/>
</dbReference>
<feature type="transmembrane region" description="Helical" evidence="12">
    <location>
        <begin position="71"/>
        <end position="90"/>
    </location>
</feature>
<evidence type="ECO:0000256" key="5">
    <source>
        <dbReference type="ARBA" id="ARBA00022679"/>
    </source>
</evidence>
<reference evidence="15" key="1">
    <citation type="submission" date="2022-11" db="EMBL/GenBank/DDBJ databases">
        <title>The draft genomes of two Enterobacter strains.</title>
        <authorList>
            <person name="He Y."/>
            <person name="Wu S."/>
            <person name="Feng Y."/>
            <person name="Zong Z."/>
        </authorList>
    </citation>
    <scope>NUCLEOTIDE SEQUENCE</scope>
    <source>
        <strain evidence="15">155092</strain>
    </source>
</reference>
<dbReference type="Pfam" id="PF00367">
    <property type="entry name" value="PTS_EIIB"/>
    <property type="match status" value="1"/>
</dbReference>
<dbReference type="Proteomes" id="UP001163211">
    <property type="component" value="Unassembled WGS sequence"/>
</dbReference>
<feature type="transmembrane region" description="Helical" evidence="12">
    <location>
        <begin position="135"/>
        <end position="153"/>
    </location>
</feature>
<dbReference type="RefSeq" id="WP_032648026.1">
    <property type="nucleotide sequence ID" value="NZ_AP038752.1"/>
</dbReference>
<keyword evidence="3" id="KW-1003">Cell membrane</keyword>
<name>A0ABT3XM54_9ENTR</name>
<keyword evidence="9 12" id="KW-1133">Transmembrane helix</keyword>
<keyword evidence="8" id="KW-0418">Kinase</keyword>
<dbReference type="PROSITE" id="PS01035">
    <property type="entry name" value="PTS_EIIB_TYPE_1_CYS"/>
    <property type="match status" value="1"/>
</dbReference>
<evidence type="ECO:0000256" key="9">
    <source>
        <dbReference type="ARBA" id="ARBA00022989"/>
    </source>
</evidence>
<feature type="transmembrane region" description="Helical" evidence="12">
    <location>
        <begin position="40"/>
        <end position="65"/>
    </location>
</feature>
<evidence type="ECO:0000256" key="6">
    <source>
        <dbReference type="ARBA" id="ARBA00022683"/>
    </source>
</evidence>
<evidence type="ECO:0000256" key="8">
    <source>
        <dbReference type="ARBA" id="ARBA00022777"/>
    </source>
</evidence>
<feature type="transmembrane region" description="Helical" evidence="12">
    <location>
        <begin position="296"/>
        <end position="314"/>
    </location>
</feature>
<feature type="transmembrane region" description="Helical" evidence="12">
    <location>
        <begin position="6"/>
        <end position="28"/>
    </location>
</feature>
<sequence length="496" mass="52713">MNAFSYLQRLGKALMLPIATLPVAAILLRLGQPDVFNIPFIASAGGGIFDSLPLLFALGIAIGLAKDNAGAAALAGAVGFLVLTKATAVINSSINMSFFAGIIAGVVAGHCYNRFSNTKLPDFLAFFAGKRLVPIVTGLICLFIAWICGYVWPSVQHGIDTFSLFVSRSGEPGWFIYGVLNRALIPFGLHYILHSVFWFSLGDCLKVTYDAASAVHNICLAPDVVKGLVVGGAVPGIDGSSITQIATDLTRGDLNRFFAGDPHAGVYMAWAYPIFMGGLPGAALAMYFAAPKARRATVGGMLLSVALTAFLTGITEPIEFSFLFLAPALYALHAVLAGVSMVITNSLGVLHGFGFSAGLIDFVLNWGLATKPWILIPLIVLFFAIYFVVFTFAIRFFKLKTPGREDDEAVAGNSDDQSEAIAQYIAALGGKDNLRIVDACITRLRLTLVDNSVLDEPVLKSLGAKGILKMGTQNAQVILGPQAESIALKIRAQLEI</sequence>
<feature type="transmembrane region" description="Helical" evidence="12">
    <location>
        <begin position="349"/>
        <end position="368"/>
    </location>
</feature>
<evidence type="ECO:0000256" key="4">
    <source>
        <dbReference type="ARBA" id="ARBA00022597"/>
    </source>
</evidence>
<dbReference type="InterPro" id="IPR010974">
    <property type="entry name" value="PTS_IIBC_nag"/>
</dbReference>
<dbReference type="PANTHER" id="PTHR30009">
    <property type="entry name" value="CYTOCHROME C-TYPE SYNTHESIS PROTEIN AND PTS TRANSMEMBRANE COMPONENT"/>
    <property type="match status" value="1"/>
</dbReference>
<evidence type="ECO:0000259" key="13">
    <source>
        <dbReference type="PROSITE" id="PS51098"/>
    </source>
</evidence>
<feature type="transmembrane region" description="Helical" evidence="12">
    <location>
        <begin position="97"/>
        <end position="115"/>
    </location>
</feature>
<evidence type="ECO:0000256" key="2">
    <source>
        <dbReference type="ARBA" id="ARBA00022448"/>
    </source>
</evidence>
<keyword evidence="16" id="KW-1185">Reference proteome</keyword>
<dbReference type="PANTHER" id="PTHR30009:SF4">
    <property type="entry name" value="PTS SYSTEM N-ACETYLGLUCOSAMINE-SPECIFIC EIICBA COMPONENT"/>
    <property type="match status" value="1"/>
</dbReference>
<accession>A0ABT3XM54</accession>